<organism evidence="8 9">
    <name type="scientific">Stentor coeruleus</name>
    <dbReference type="NCBI Taxonomy" id="5963"/>
    <lineage>
        <taxon>Eukaryota</taxon>
        <taxon>Sar</taxon>
        <taxon>Alveolata</taxon>
        <taxon>Ciliophora</taxon>
        <taxon>Postciliodesmatophora</taxon>
        <taxon>Heterotrichea</taxon>
        <taxon>Heterotrichida</taxon>
        <taxon>Stentoridae</taxon>
        <taxon>Stentor</taxon>
    </lineage>
</organism>
<keyword evidence="6" id="KW-1015">Disulfide bond</keyword>
<dbReference type="InterPro" id="IPR034164">
    <property type="entry name" value="Pepsin-like_dom"/>
</dbReference>
<dbReference type="InterPro" id="IPR033121">
    <property type="entry name" value="PEPTIDASE_A1"/>
</dbReference>
<dbReference type="PANTHER" id="PTHR47966">
    <property type="entry name" value="BETA-SITE APP-CLEAVING ENZYME, ISOFORM A-RELATED"/>
    <property type="match status" value="1"/>
</dbReference>
<reference evidence="8 9" key="1">
    <citation type="submission" date="2016-11" db="EMBL/GenBank/DDBJ databases">
        <title>The macronuclear genome of Stentor coeruleus: a giant cell with tiny introns.</title>
        <authorList>
            <person name="Slabodnick M."/>
            <person name="Ruby J.G."/>
            <person name="Reiff S.B."/>
            <person name="Swart E.C."/>
            <person name="Gosai S."/>
            <person name="Prabakaran S."/>
            <person name="Witkowska E."/>
            <person name="Larue G.E."/>
            <person name="Fisher S."/>
            <person name="Freeman R.M."/>
            <person name="Gunawardena J."/>
            <person name="Chu W."/>
            <person name="Stover N.A."/>
            <person name="Gregory B.D."/>
            <person name="Nowacki M."/>
            <person name="Derisi J."/>
            <person name="Roy S.W."/>
            <person name="Marshall W.F."/>
            <person name="Sood P."/>
        </authorList>
    </citation>
    <scope>NUCLEOTIDE SEQUENCE [LARGE SCALE GENOMIC DNA]</scope>
    <source>
        <strain evidence="8">WM001</strain>
    </source>
</reference>
<dbReference type="AlphaFoldDB" id="A0A1R2BNN5"/>
<name>A0A1R2BNN5_9CILI</name>
<evidence type="ECO:0000256" key="3">
    <source>
        <dbReference type="ARBA" id="ARBA00022750"/>
    </source>
</evidence>
<evidence type="ECO:0000313" key="9">
    <source>
        <dbReference type="Proteomes" id="UP000187209"/>
    </source>
</evidence>
<dbReference type="PROSITE" id="PS51767">
    <property type="entry name" value="PEPTIDASE_A1"/>
    <property type="match status" value="1"/>
</dbReference>
<comment type="caution">
    <text evidence="8">The sequence shown here is derived from an EMBL/GenBank/DDBJ whole genome shotgun (WGS) entry which is preliminary data.</text>
</comment>
<dbReference type="Pfam" id="PF00026">
    <property type="entry name" value="Asp"/>
    <property type="match status" value="1"/>
</dbReference>
<dbReference type="OrthoDB" id="15189at2759"/>
<dbReference type="Gene3D" id="2.40.70.10">
    <property type="entry name" value="Acid Proteases"/>
    <property type="match status" value="2"/>
</dbReference>
<evidence type="ECO:0000259" key="7">
    <source>
        <dbReference type="PROSITE" id="PS51767"/>
    </source>
</evidence>
<dbReference type="PANTHER" id="PTHR47966:SF51">
    <property type="entry name" value="BETA-SITE APP-CLEAVING ENZYME, ISOFORM A-RELATED"/>
    <property type="match status" value="1"/>
</dbReference>
<dbReference type="GO" id="GO:0004190">
    <property type="term" value="F:aspartic-type endopeptidase activity"/>
    <property type="evidence" value="ECO:0007669"/>
    <property type="project" value="UniProtKB-KW"/>
</dbReference>
<dbReference type="Proteomes" id="UP000187209">
    <property type="component" value="Unassembled WGS sequence"/>
</dbReference>
<dbReference type="InterPro" id="IPR021109">
    <property type="entry name" value="Peptidase_aspartic_dom_sf"/>
</dbReference>
<keyword evidence="3" id="KW-0064">Aspartyl protease</keyword>
<dbReference type="GO" id="GO:0006508">
    <property type="term" value="P:proteolysis"/>
    <property type="evidence" value="ECO:0007669"/>
    <property type="project" value="UniProtKB-KW"/>
</dbReference>
<feature type="domain" description="Peptidase A1" evidence="7">
    <location>
        <begin position="48"/>
        <end position="368"/>
    </location>
</feature>
<feature type="active site" evidence="5">
    <location>
        <position position="260"/>
    </location>
</feature>
<dbReference type="InterPro" id="IPR001461">
    <property type="entry name" value="Aspartic_peptidase_A1"/>
</dbReference>
<evidence type="ECO:0000256" key="4">
    <source>
        <dbReference type="ARBA" id="ARBA00022801"/>
    </source>
</evidence>
<comment type="similarity">
    <text evidence="1">Belongs to the peptidase A1 family.</text>
</comment>
<gene>
    <name evidence="8" type="ORF">SteCoe_21726</name>
</gene>
<dbReference type="SUPFAM" id="SSF50630">
    <property type="entry name" value="Acid proteases"/>
    <property type="match status" value="1"/>
</dbReference>
<feature type="disulfide bond" evidence="6">
    <location>
        <begin position="297"/>
        <end position="332"/>
    </location>
</feature>
<keyword evidence="2" id="KW-0645">Protease</keyword>
<evidence type="ECO:0000256" key="6">
    <source>
        <dbReference type="PIRSR" id="PIRSR601461-2"/>
    </source>
</evidence>
<evidence type="ECO:0000256" key="2">
    <source>
        <dbReference type="ARBA" id="ARBA00022670"/>
    </source>
</evidence>
<sequence length="399" mass="44042">MFIFILLNFVSGQISIPLKRNVINSELDILRSGGLKDSKIMNYKDIIYTATIEIGTPGQSFSVQLDTGSSLLWVESSDCISCDDLDDQFNAKKSTTYKNTSILIESYYLDGSGYSGYLSTDVVSIGETNALSTTANFVLVYNDTGFDDAEYDGIIGLGFKGISNNISTFMDNLKLAGKITSKQFAMYINFRDFKGHGYGSPSSNLMIGSSNITKYSSNPSIIYNFPISPIDSIYEFWQVNSFTVKFGTFELSTGTQAIFDSGTSLILSPPGFLDTAISALSSLGLVCAVTDYSTIVCKCKDRKILPDLEFTYNSQTVSIPQNRLYLCDDKVCEMLVQEGSDVFWLLGDVFLRQYYTIYNMDNMTISFTPAINSMSDATVDDSSIFNLFLSITTILAVLN</sequence>
<dbReference type="EMBL" id="MPUH01000521">
    <property type="protein sequence ID" value="OMJ78443.1"/>
    <property type="molecule type" value="Genomic_DNA"/>
</dbReference>
<proteinExistence type="inferred from homology"/>
<dbReference type="CDD" id="cd05471">
    <property type="entry name" value="pepsin_like"/>
    <property type="match status" value="1"/>
</dbReference>
<dbReference type="PRINTS" id="PR00792">
    <property type="entry name" value="PEPSIN"/>
</dbReference>
<accession>A0A1R2BNN5</accession>
<protein>
    <recommendedName>
        <fullName evidence="7">Peptidase A1 domain-containing protein</fullName>
    </recommendedName>
</protein>
<keyword evidence="9" id="KW-1185">Reference proteome</keyword>
<evidence type="ECO:0000256" key="1">
    <source>
        <dbReference type="ARBA" id="ARBA00007447"/>
    </source>
</evidence>
<evidence type="ECO:0000256" key="5">
    <source>
        <dbReference type="PIRSR" id="PIRSR601461-1"/>
    </source>
</evidence>
<feature type="active site" evidence="5">
    <location>
        <position position="66"/>
    </location>
</feature>
<evidence type="ECO:0000313" key="8">
    <source>
        <dbReference type="EMBL" id="OMJ78443.1"/>
    </source>
</evidence>
<keyword evidence="4" id="KW-0378">Hydrolase</keyword>